<protein>
    <recommendedName>
        <fullName evidence="4">Glycosyl transferase family 1 domain-containing protein</fullName>
    </recommendedName>
</protein>
<keyword evidence="1" id="KW-1133">Transmembrane helix</keyword>
<keyword evidence="1" id="KW-0812">Transmembrane</keyword>
<dbReference type="Proteomes" id="UP000050342">
    <property type="component" value="Unassembled WGS sequence"/>
</dbReference>
<proteinExistence type="predicted"/>
<dbReference type="AlphaFoldDB" id="A0A0N8VRV2"/>
<dbReference type="SUPFAM" id="SSF53756">
    <property type="entry name" value="UDP-Glycosyltransferase/glycogen phosphorylase"/>
    <property type="match status" value="1"/>
</dbReference>
<evidence type="ECO:0000313" key="3">
    <source>
        <dbReference type="Proteomes" id="UP000050342"/>
    </source>
</evidence>
<evidence type="ECO:0000256" key="1">
    <source>
        <dbReference type="SAM" id="Phobius"/>
    </source>
</evidence>
<evidence type="ECO:0008006" key="4">
    <source>
        <dbReference type="Google" id="ProtNLM"/>
    </source>
</evidence>
<keyword evidence="1" id="KW-0472">Membrane</keyword>
<evidence type="ECO:0000313" key="2">
    <source>
        <dbReference type="EMBL" id="KQB51556.1"/>
    </source>
</evidence>
<dbReference type="RefSeq" id="WP_055104939.1">
    <property type="nucleotide sequence ID" value="NZ_LLWH01000234.1"/>
</dbReference>
<dbReference type="STRING" id="1563157.AQS70_17715"/>
<accession>A0A0N8VRV2</accession>
<organism evidence="2 3">
    <name type="scientific">Pseudomonas endophytica</name>
    <dbReference type="NCBI Taxonomy" id="1563157"/>
    <lineage>
        <taxon>Bacteria</taxon>
        <taxon>Pseudomonadati</taxon>
        <taxon>Pseudomonadota</taxon>
        <taxon>Gammaproteobacteria</taxon>
        <taxon>Pseudomonadales</taxon>
        <taxon>Pseudomonadaceae</taxon>
        <taxon>Pseudomonas</taxon>
    </lineage>
</organism>
<name>A0A0N8VRV2_9PSED</name>
<sequence>MSNLNIIYFPSNKNYNPYNTRMQEIVEKAGVTPVGINSLLKPKTTLNVLTGTKNIFIFNWFEDYPFNSKGKLNPIKLFIYIFIIVYAKIFGRIIYIKHNLTKHNLDSKHKKSHALCQYLIEKIAAKTYVHSNTVAQENGYEYLPHPLYKTFNIRSETSEKKFLCFGMISRYKGYIELLENWPQEYPLTIAGACTDLKLLTELTEIADRRKMNLTIKNYSLSDRELELEIMNSIAIVLPHTSDSCIVSGAAYLAFSLGSLVLVRDSTLYKNIAEPTLTGLLNTESIRKLYVSAEETNSAKNKQQRLDYVRKKYSDTFIFEKIKQDLVL</sequence>
<reference evidence="2 3" key="1">
    <citation type="submission" date="2015-10" db="EMBL/GenBank/DDBJ databases">
        <title>Pseudomonas helleri sp. nov. and Pseudomonas weihenstephanensis sp. nov., isolated from raw cows milk.</title>
        <authorList>
            <person name="Von Neubeck M."/>
            <person name="Huptas C."/>
            <person name="Wenning M."/>
            <person name="Scherer S."/>
        </authorList>
    </citation>
    <scope>NUCLEOTIDE SEQUENCE [LARGE SCALE GENOMIC DNA]</scope>
    <source>
        <strain evidence="2 3">BSTT44</strain>
    </source>
</reference>
<dbReference type="OrthoDB" id="6823186at2"/>
<gene>
    <name evidence="2" type="ORF">AQS70_17715</name>
</gene>
<dbReference type="EMBL" id="LLWH01000234">
    <property type="protein sequence ID" value="KQB51556.1"/>
    <property type="molecule type" value="Genomic_DNA"/>
</dbReference>
<dbReference type="Gene3D" id="3.40.50.2000">
    <property type="entry name" value="Glycogen Phosphorylase B"/>
    <property type="match status" value="1"/>
</dbReference>
<comment type="caution">
    <text evidence="2">The sequence shown here is derived from an EMBL/GenBank/DDBJ whole genome shotgun (WGS) entry which is preliminary data.</text>
</comment>
<feature type="transmembrane region" description="Helical" evidence="1">
    <location>
        <begin position="77"/>
        <end position="95"/>
    </location>
</feature>
<keyword evidence="3" id="KW-1185">Reference proteome</keyword>